<evidence type="ECO:0000313" key="2">
    <source>
        <dbReference type="Proteomes" id="UP000564573"/>
    </source>
</evidence>
<dbReference type="EMBL" id="JACIBS010000009">
    <property type="protein sequence ID" value="MBB3665961.1"/>
    <property type="molecule type" value="Genomic_DNA"/>
</dbReference>
<evidence type="ECO:0000313" key="1">
    <source>
        <dbReference type="EMBL" id="MBB3665961.1"/>
    </source>
</evidence>
<accession>A0A839XTD0</accession>
<dbReference type="AlphaFoldDB" id="A0A839XTD0"/>
<organism evidence="1 2">
    <name type="scientific">Prauserella sediminis</name>
    <dbReference type="NCBI Taxonomy" id="577680"/>
    <lineage>
        <taxon>Bacteria</taxon>
        <taxon>Bacillati</taxon>
        <taxon>Actinomycetota</taxon>
        <taxon>Actinomycetes</taxon>
        <taxon>Pseudonocardiales</taxon>
        <taxon>Pseudonocardiaceae</taxon>
        <taxon>Prauserella</taxon>
        <taxon>Prauserella salsuginis group</taxon>
    </lineage>
</organism>
<proteinExistence type="predicted"/>
<reference evidence="1 2" key="1">
    <citation type="submission" date="2020-08" db="EMBL/GenBank/DDBJ databases">
        <title>Sequencing the genomes of 1000 actinobacteria strains.</title>
        <authorList>
            <person name="Klenk H.-P."/>
        </authorList>
    </citation>
    <scope>NUCLEOTIDE SEQUENCE [LARGE SCALE GENOMIC DNA]</scope>
    <source>
        <strain evidence="1 2">DSM 45267</strain>
    </source>
</reference>
<protein>
    <submittedName>
        <fullName evidence="1">Uncharacterized protein</fullName>
    </submittedName>
</protein>
<comment type="caution">
    <text evidence="1">The sequence shown here is derived from an EMBL/GenBank/DDBJ whole genome shotgun (WGS) entry which is preliminary data.</text>
</comment>
<sequence length="141" mass="15836">MNRTPPPPLLDGPRCPLCFDGTVYDGYGHLCPSCEAWWETRTADGQWCEPDAPRCTATCQPYRHAMVTIGDALRPSIRALTWRCDLRSEHGEWHRTLHLPGLAWDDDGHAHTTLPDVPPLDTTTGVPCGCRRPELAEEVYE</sequence>
<dbReference type="Proteomes" id="UP000564573">
    <property type="component" value="Unassembled WGS sequence"/>
</dbReference>
<keyword evidence="2" id="KW-1185">Reference proteome</keyword>
<gene>
    <name evidence="1" type="ORF">FB384_004920</name>
</gene>
<name>A0A839XTD0_9PSEU</name>